<evidence type="ECO:0000259" key="4">
    <source>
        <dbReference type="Pfam" id="PF00501"/>
    </source>
</evidence>
<protein>
    <submittedName>
        <fullName evidence="5">Fatty acyl-AMP ligase</fullName>
    </submittedName>
</protein>
<evidence type="ECO:0000256" key="1">
    <source>
        <dbReference type="ARBA" id="ARBA00006432"/>
    </source>
</evidence>
<dbReference type="PROSITE" id="PS00455">
    <property type="entry name" value="AMP_BINDING"/>
    <property type="match status" value="1"/>
</dbReference>
<keyword evidence="6" id="KW-1185">Reference proteome</keyword>
<dbReference type="InterPro" id="IPR000873">
    <property type="entry name" value="AMP-dep_synth/lig_dom"/>
</dbReference>
<dbReference type="InterPro" id="IPR040097">
    <property type="entry name" value="FAAL/FAAC"/>
</dbReference>
<keyword evidence="2 5" id="KW-0436">Ligase</keyword>
<dbReference type="Pfam" id="PF00501">
    <property type="entry name" value="AMP-binding"/>
    <property type="match status" value="1"/>
</dbReference>
<keyword evidence="3" id="KW-1133">Transmembrane helix</keyword>
<dbReference type="Gene3D" id="3.40.50.12780">
    <property type="entry name" value="N-terminal domain of ligase-like"/>
    <property type="match status" value="1"/>
</dbReference>
<dbReference type="PANTHER" id="PTHR22754:SF32">
    <property type="entry name" value="DISCO-INTERACTING PROTEIN 2"/>
    <property type="match status" value="1"/>
</dbReference>
<dbReference type="Gene3D" id="3.30.300.30">
    <property type="match status" value="1"/>
</dbReference>
<comment type="caution">
    <text evidence="5">The sequence shown here is derived from an EMBL/GenBank/DDBJ whole genome shotgun (WGS) entry which is preliminary data.</text>
</comment>
<evidence type="ECO:0000313" key="5">
    <source>
        <dbReference type="EMBL" id="GAA2147781.1"/>
    </source>
</evidence>
<evidence type="ECO:0000256" key="3">
    <source>
        <dbReference type="SAM" id="Phobius"/>
    </source>
</evidence>
<evidence type="ECO:0000313" key="6">
    <source>
        <dbReference type="Proteomes" id="UP001501020"/>
    </source>
</evidence>
<dbReference type="InterPro" id="IPR045851">
    <property type="entry name" value="AMP-bd_C_sf"/>
</dbReference>
<dbReference type="GO" id="GO:0016874">
    <property type="term" value="F:ligase activity"/>
    <property type="evidence" value="ECO:0007669"/>
    <property type="project" value="UniProtKB-KW"/>
</dbReference>
<dbReference type="InterPro" id="IPR042099">
    <property type="entry name" value="ANL_N_sf"/>
</dbReference>
<gene>
    <name evidence="5" type="ORF">GCM10009727_50210</name>
</gene>
<dbReference type="Proteomes" id="UP001501020">
    <property type="component" value="Unassembled WGS sequence"/>
</dbReference>
<sequence length="571" mass="60850">MTTPLPDCRTLAEAFGERAAATPGKPAFVFAREPGQGPDTVLTYRDLRRRALSVARRLRDRTAPGSRVMLALPTGPEFVECYLGCLMAGMVAVPVPALDGRREARERVAGIARDCGASLVLADERDVGATREWIGETGLDGLAAVAVAGLAEGEGADPGAGPDRDDLAVLQYTSGSTGDPKGVMLTHGNILANVEALRVAGGLGSADRLGGWIPLHHDMGLFVLLSTALAIGGTCVLMSPVGFLKRPVEWLRMIDRHGVTATAAPSFAFERCARLVTDEHLAELDLSRLRYMWNGSEPIHAPAMRAFTERFARAGFRPETMSPGYGLAEATVFVSLRTAEPVVRTMDGREVVGCGTVAGLDVRVVDPRTRRALPDGETGEIWLSGASVGRGYWGRPRESADVFAAGIDGEGGRWLRTGDLGLLRDGELYITGRLREILIVHGRNLFPQDLEQIARDAHPALSGLVGAAFAVRAPDERVVLLHEVAPRTAAADLPGIARAVSRRLATTLGIPAGNVVLVRRGAVRRTTSGKIRRGEMRARFLDGDVAVLHAELEPAVRRMPGRPLVGAGDAP</sequence>
<feature type="transmembrane region" description="Helical" evidence="3">
    <location>
        <begin position="219"/>
        <end position="244"/>
    </location>
</feature>
<dbReference type="EMBL" id="BAAAMR010000047">
    <property type="protein sequence ID" value="GAA2147781.1"/>
    <property type="molecule type" value="Genomic_DNA"/>
</dbReference>
<dbReference type="SUPFAM" id="SSF56801">
    <property type="entry name" value="Acetyl-CoA synthetase-like"/>
    <property type="match status" value="1"/>
</dbReference>
<keyword evidence="3" id="KW-0812">Transmembrane</keyword>
<feature type="domain" description="AMP-dependent synthetase/ligase" evidence="4">
    <location>
        <begin position="17"/>
        <end position="393"/>
    </location>
</feature>
<dbReference type="InterPro" id="IPR020845">
    <property type="entry name" value="AMP-binding_CS"/>
</dbReference>
<name>A0ABN2ZUC1_9ACTN</name>
<accession>A0ABN2ZUC1</accession>
<organism evidence="5 6">
    <name type="scientific">Actinomadura napierensis</name>
    <dbReference type="NCBI Taxonomy" id="267854"/>
    <lineage>
        <taxon>Bacteria</taxon>
        <taxon>Bacillati</taxon>
        <taxon>Actinomycetota</taxon>
        <taxon>Actinomycetes</taxon>
        <taxon>Streptosporangiales</taxon>
        <taxon>Thermomonosporaceae</taxon>
        <taxon>Actinomadura</taxon>
    </lineage>
</organism>
<dbReference type="CDD" id="cd05931">
    <property type="entry name" value="FAAL"/>
    <property type="match status" value="1"/>
</dbReference>
<keyword evidence="3" id="KW-0472">Membrane</keyword>
<evidence type="ECO:0000256" key="2">
    <source>
        <dbReference type="ARBA" id="ARBA00022598"/>
    </source>
</evidence>
<dbReference type="PANTHER" id="PTHR22754">
    <property type="entry name" value="DISCO-INTERACTING PROTEIN 2 DIP2 -RELATED"/>
    <property type="match status" value="1"/>
</dbReference>
<dbReference type="RefSeq" id="WP_344271693.1">
    <property type="nucleotide sequence ID" value="NZ_BAAAMR010000047.1"/>
</dbReference>
<proteinExistence type="inferred from homology"/>
<reference evidence="5 6" key="1">
    <citation type="journal article" date="2019" name="Int. J. Syst. Evol. Microbiol.">
        <title>The Global Catalogue of Microorganisms (GCM) 10K type strain sequencing project: providing services to taxonomists for standard genome sequencing and annotation.</title>
        <authorList>
            <consortium name="The Broad Institute Genomics Platform"/>
            <consortium name="The Broad Institute Genome Sequencing Center for Infectious Disease"/>
            <person name="Wu L."/>
            <person name="Ma J."/>
        </authorList>
    </citation>
    <scope>NUCLEOTIDE SEQUENCE [LARGE SCALE GENOMIC DNA]</scope>
    <source>
        <strain evidence="5 6">JCM 13850</strain>
    </source>
</reference>
<comment type="similarity">
    <text evidence="1">Belongs to the ATP-dependent AMP-binding enzyme family.</text>
</comment>